<dbReference type="STRING" id="1120977.GCA_000619845_02523"/>
<protein>
    <submittedName>
        <fullName evidence="7">F0F1 ATP synthase subunit I</fullName>
    </submittedName>
</protein>
<organism evidence="7 8">
    <name type="scientific">Alkanindiges illinoisensis</name>
    <dbReference type="NCBI Taxonomy" id="197183"/>
    <lineage>
        <taxon>Bacteria</taxon>
        <taxon>Pseudomonadati</taxon>
        <taxon>Pseudomonadota</taxon>
        <taxon>Gammaproteobacteria</taxon>
        <taxon>Moraxellales</taxon>
        <taxon>Moraxellaceae</taxon>
        <taxon>Alkanindiges</taxon>
    </lineage>
</organism>
<proteinExistence type="predicted"/>
<evidence type="ECO:0000256" key="3">
    <source>
        <dbReference type="ARBA" id="ARBA00022692"/>
    </source>
</evidence>
<keyword evidence="8" id="KW-1185">Reference proteome</keyword>
<sequence length="130" mass="14210">MHSMLVDRRLARGLTIAQAVVIPISSLLAYFIAGWVAARSAGLGALLCWLGSAYFAWQAFRQGGAQASKQILGAMYKGMIGKFVIVIVGFIIVFRSVSPLSMPALFGGFVMVQVMAWLYPLWTARQRPNN</sequence>
<evidence type="ECO:0000256" key="4">
    <source>
        <dbReference type="ARBA" id="ARBA00022989"/>
    </source>
</evidence>
<dbReference type="InterPro" id="IPR005598">
    <property type="entry name" value="ATP_synth_I"/>
</dbReference>
<evidence type="ECO:0000313" key="8">
    <source>
        <dbReference type="Proteomes" id="UP000297834"/>
    </source>
</evidence>
<comment type="caution">
    <text evidence="7">The sequence shown here is derived from an EMBL/GenBank/DDBJ whole genome shotgun (WGS) entry which is preliminary data.</text>
</comment>
<dbReference type="EMBL" id="SNTY01000025">
    <property type="protein sequence ID" value="TEU26947.1"/>
    <property type="molecule type" value="Genomic_DNA"/>
</dbReference>
<dbReference type="AlphaFoldDB" id="A0A4Y7XDR6"/>
<feature type="transmembrane region" description="Helical" evidence="6">
    <location>
        <begin position="80"/>
        <end position="98"/>
    </location>
</feature>
<evidence type="ECO:0000256" key="5">
    <source>
        <dbReference type="ARBA" id="ARBA00023136"/>
    </source>
</evidence>
<keyword evidence="3 6" id="KW-0812">Transmembrane</keyword>
<keyword evidence="5 6" id="KW-0472">Membrane</keyword>
<evidence type="ECO:0000256" key="2">
    <source>
        <dbReference type="ARBA" id="ARBA00022475"/>
    </source>
</evidence>
<feature type="transmembrane region" description="Helical" evidence="6">
    <location>
        <begin position="12"/>
        <end position="35"/>
    </location>
</feature>
<evidence type="ECO:0000256" key="1">
    <source>
        <dbReference type="ARBA" id="ARBA00004651"/>
    </source>
</evidence>
<dbReference type="OrthoDB" id="5702716at2"/>
<dbReference type="Proteomes" id="UP000297834">
    <property type="component" value="Unassembled WGS sequence"/>
</dbReference>
<dbReference type="GO" id="GO:0005886">
    <property type="term" value="C:plasma membrane"/>
    <property type="evidence" value="ECO:0007669"/>
    <property type="project" value="UniProtKB-SubCell"/>
</dbReference>
<reference evidence="7 8" key="1">
    <citation type="submission" date="2019-03" db="EMBL/GenBank/DDBJ databases">
        <title>Alkanindiges illinoisensis: a potential pathogenic isolated from ascites of a gastric cancer patient with abdominal metastasis.</title>
        <authorList>
            <person name="Hu X."/>
            <person name="Yang B."/>
            <person name="Yan X."/>
            <person name="Lin L."/>
            <person name="Zhao H."/>
            <person name="Zhou F."/>
            <person name="Su B."/>
            <person name="Chen J."/>
            <person name="Rui Y."/>
            <person name="Wang Q."/>
            <person name="Zheng L."/>
        </authorList>
    </citation>
    <scope>NUCLEOTIDE SEQUENCE [LARGE SCALE GENOMIC DNA]</scope>
    <source>
        <strain evidence="7 8">NFYY 23406</strain>
    </source>
</reference>
<evidence type="ECO:0000313" key="7">
    <source>
        <dbReference type="EMBL" id="TEU26947.1"/>
    </source>
</evidence>
<accession>A0A4Y7XDR6</accession>
<gene>
    <name evidence="7" type="ORF">E2B99_07850</name>
</gene>
<name>A0A4Y7XDR6_9GAMM</name>
<feature type="transmembrane region" description="Helical" evidence="6">
    <location>
        <begin position="41"/>
        <end position="60"/>
    </location>
</feature>
<comment type="subcellular location">
    <subcellularLocation>
        <location evidence="1">Cell membrane</location>
        <topology evidence="1">Multi-pass membrane protein</topology>
    </subcellularLocation>
</comment>
<dbReference type="Pfam" id="PF03899">
    <property type="entry name" value="ATP-synt_I"/>
    <property type="match status" value="1"/>
</dbReference>
<keyword evidence="4 6" id="KW-1133">Transmembrane helix</keyword>
<evidence type="ECO:0000256" key="6">
    <source>
        <dbReference type="SAM" id="Phobius"/>
    </source>
</evidence>
<feature type="transmembrane region" description="Helical" evidence="6">
    <location>
        <begin position="104"/>
        <end position="122"/>
    </location>
</feature>
<keyword evidence="2" id="KW-1003">Cell membrane</keyword>